<organism evidence="2 3">
    <name type="scientific">Lagenidium giganteum</name>
    <dbReference type="NCBI Taxonomy" id="4803"/>
    <lineage>
        <taxon>Eukaryota</taxon>
        <taxon>Sar</taxon>
        <taxon>Stramenopiles</taxon>
        <taxon>Oomycota</taxon>
        <taxon>Peronosporomycetes</taxon>
        <taxon>Pythiales</taxon>
        <taxon>Pythiaceae</taxon>
    </lineage>
</organism>
<reference evidence="2" key="2">
    <citation type="journal article" date="2023" name="Microbiol Resour">
        <title>Decontamination and Annotation of the Draft Genome Sequence of the Oomycete Lagenidium giganteum ARSEF 373.</title>
        <authorList>
            <person name="Morgan W.R."/>
            <person name="Tartar A."/>
        </authorList>
    </citation>
    <scope>NUCLEOTIDE SEQUENCE</scope>
    <source>
        <strain evidence="2">ARSEF 373</strain>
    </source>
</reference>
<evidence type="ECO:0000256" key="1">
    <source>
        <dbReference type="SAM" id="Phobius"/>
    </source>
</evidence>
<keyword evidence="3" id="KW-1185">Reference proteome</keyword>
<evidence type="ECO:0000313" key="3">
    <source>
        <dbReference type="Proteomes" id="UP001146120"/>
    </source>
</evidence>
<gene>
    <name evidence="2" type="ORF">N0F65_000850</name>
</gene>
<keyword evidence="1" id="KW-0472">Membrane</keyword>
<comment type="caution">
    <text evidence="2">The sequence shown here is derived from an EMBL/GenBank/DDBJ whole genome shotgun (WGS) entry which is preliminary data.</text>
</comment>
<feature type="non-terminal residue" evidence="2">
    <location>
        <position position="1"/>
    </location>
</feature>
<keyword evidence="1" id="KW-1133">Transmembrane helix</keyword>
<reference evidence="2" key="1">
    <citation type="submission" date="2022-11" db="EMBL/GenBank/DDBJ databases">
        <authorList>
            <person name="Morgan W.R."/>
            <person name="Tartar A."/>
        </authorList>
    </citation>
    <scope>NUCLEOTIDE SEQUENCE</scope>
    <source>
        <strain evidence="2">ARSEF 373</strain>
    </source>
</reference>
<dbReference type="Proteomes" id="UP001146120">
    <property type="component" value="Unassembled WGS sequence"/>
</dbReference>
<keyword evidence="1" id="KW-0812">Transmembrane</keyword>
<accession>A0AAV2YWX2</accession>
<dbReference type="AlphaFoldDB" id="A0AAV2YWX2"/>
<name>A0AAV2YWX2_9STRA</name>
<evidence type="ECO:0000313" key="2">
    <source>
        <dbReference type="EMBL" id="DAZ98655.1"/>
    </source>
</evidence>
<feature type="transmembrane region" description="Helical" evidence="1">
    <location>
        <begin position="121"/>
        <end position="147"/>
    </location>
</feature>
<protein>
    <submittedName>
        <fullName evidence="2">Uncharacterized protein</fullName>
    </submittedName>
</protein>
<dbReference type="EMBL" id="DAKRPA010000101">
    <property type="protein sequence ID" value="DAZ98655.1"/>
    <property type="molecule type" value="Genomic_DNA"/>
</dbReference>
<proteinExistence type="predicted"/>
<sequence>ISSIKPKASSVAISAPWKSKLHDPLSAYFVLKLPFMRKTLYCRRTYHNHFGFLGDDVMQKGNLGWIRGPPRTGKSITTLAFASTRMDRDVDTFEQDDAMAVRAHDWKRSGYANNISTSRMYVMCCILMITRSLISFGLMMGAVLASLSGECVRWALEEKRARVVVDHTKARVHLHFRRPREVSENLALVTGANEFRALSWKHEDYLSDDELFNSVSPYLDAQRKSSSEQLTRSMMVPHKLYFSGGRRRSMFYFPVSTVMAKLTEAYDIAFFAAFRGLSSSTSSRRLNPAAVLFARTCSHEVIKKMISFAYVRNLNPALSELSIRHEFSTWQALMIASRWQSTLIKLPIEMLPDTSYY</sequence>